<reference evidence="4 5" key="1">
    <citation type="submission" date="2019-09" db="EMBL/GenBank/DDBJ databases">
        <title>Whole-genome sequence of the purple sulfur bacterium Thiohalocapsa marina DSM 19078.</title>
        <authorList>
            <person name="Kyndt J.A."/>
            <person name="Meyer T.E."/>
        </authorList>
    </citation>
    <scope>NUCLEOTIDE SEQUENCE [LARGE SCALE GENOMIC DNA]</scope>
    <source>
        <strain evidence="4 5">DSM 19078</strain>
    </source>
</reference>
<dbReference type="InterPro" id="IPR003346">
    <property type="entry name" value="Transposase_20"/>
</dbReference>
<dbReference type="RefSeq" id="WP_150095010.1">
    <property type="nucleotide sequence ID" value="NZ_VWXX01000076.1"/>
</dbReference>
<protein>
    <submittedName>
        <fullName evidence="4">IS110 family transposase</fullName>
    </submittedName>
</protein>
<dbReference type="GO" id="GO:0004803">
    <property type="term" value="F:transposase activity"/>
    <property type="evidence" value="ECO:0007669"/>
    <property type="project" value="InterPro"/>
</dbReference>
<name>A0A5M8FAS9_9GAMM</name>
<dbReference type="EMBL" id="VWXX01000076">
    <property type="protein sequence ID" value="KAA6181424.1"/>
    <property type="molecule type" value="Genomic_DNA"/>
</dbReference>
<evidence type="ECO:0000256" key="1">
    <source>
        <dbReference type="SAM" id="Coils"/>
    </source>
</evidence>
<feature type="domain" description="Transposase IS116/IS110/IS902 C-terminal" evidence="3">
    <location>
        <begin position="219"/>
        <end position="299"/>
    </location>
</feature>
<dbReference type="GO" id="GO:0003677">
    <property type="term" value="F:DNA binding"/>
    <property type="evidence" value="ECO:0007669"/>
    <property type="project" value="InterPro"/>
</dbReference>
<dbReference type="NCBIfam" id="NF033542">
    <property type="entry name" value="transpos_IS110"/>
    <property type="match status" value="1"/>
</dbReference>
<comment type="caution">
    <text evidence="4">The sequence shown here is derived from an EMBL/GenBank/DDBJ whole genome shotgun (WGS) entry which is preliminary data.</text>
</comment>
<dbReference type="GO" id="GO:0006313">
    <property type="term" value="P:DNA transposition"/>
    <property type="evidence" value="ECO:0007669"/>
    <property type="project" value="InterPro"/>
</dbReference>
<dbReference type="InterPro" id="IPR047650">
    <property type="entry name" value="Transpos_IS110"/>
</dbReference>
<dbReference type="AlphaFoldDB" id="A0A5M8FAS9"/>
<proteinExistence type="predicted"/>
<evidence type="ECO:0000313" key="4">
    <source>
        <dbReference type="EMBL" id="KAA6181424.1"/>
    </source>
</evidence>
<sequence>MTERSKEQPITFVGIDLAKRSFHLFGADAAGRKVLSKTLTRARLPGFIAQLPPCTIAMEACGSAHDWARRFRDAGHAVRLIAPQFVKPFVKSNKNDAADAEAICEALQRPGMRFVAIKSVEQQDIQSIHRMRSLAVDRRTAQVNQIRGLLLEYGIEIAQGRACVQRRLPQILEDASNGLSGRFRAELQGLYDELQHLNERVAHYDAQLEQIAQESEQARTLMTIPGIAAKGATALLAAVGEDPSLLKNGRGLAAWLGLVPRQHSTGGKARLLGISKRGDCYLRQLLIHGARAVLRHTDRKDDAHSRWATALKARRHSNVAVVALANKLARIAYAVMLSGRPYDPNTGLITAA</sequence>
<dbReference type="OrthoDB" id="5289737at2"/>
<keyword evidence="1" id="KW-0175">Coiled coil</keyword>
<feature type="coiled-coil region" evidence="1">
    <location>
        <begin position="187"/>
        <end position="214"/>
    </location>
</feature>
<dbReference type="Proteomes" id="UP000322981">
    <property type="component" value="Unassembled WGS sequence"/>
</dbReference>
<dbReference type="Pfam" id="PF02371">
    <property type="entry name" value="Transposase_20"/>
    <property type="match status" value="1"/>
</dbReference>
<keyword evidence="5" id="KW-1185">Reference proteome</keyword>
<gene>
    <name evidence="4" type="ORF">F2Q65_19240</name>
</gene>
<dbReference type="Pfam" id="PF01548">
    <property type="entry name" value="DEDD_Tnp_IS110"/>
    <property type="match status" value="1"/>
</dbReference>
<evidence type="ECO:0000259" key="3">
    <source>
        <dbReference type="Pfam" id="PF02371"/>
    </source>
</evidence>
<dbReference type="PANTHER" id="PTHR33055">
    <property type="entry name" value="TRANSPOSASE FOR INSERTION SEQUENCE ELEMENT IS1111A"/>
    <property type="match status" value="1"/>
</dbReference>
<feature type="domain" description="Transposase IS110-like N-terminal" evidence="2">
    <location>
        <begin position="13"/>
        <end position="153"/>
    </location>
</feature>
<accession>A0A5M8FAS9</accession>
<dbReference type="PANTHER" id="PTHR33055:SF3">
    <property type="entry name" value="PUTATIVE TRANSPOSASE FOR IS117-RELATED"/>
    <property type="match status" value="1"/>
</dbReference>
<dbReference type="InterPro" id="IPR002525">
    <property type="entry name" value="Transp_IS110-like_N"/>
</dbReference>
<evidence type="ECO:0000259" key="2">
    <source>
        <dbReference type="Pfam" id="PF01548"/>
    </source>
</evidence>
<organism evidence="4 5">
    <name type="scientific">Thiohalocapsa marina</name>
    <dbReference type="NCBI Taxonomy" id="424902"/>
    <lineage>
        <taxon>Bacteria</taxon>
        <taxon>Pseudomonadati</taxon>
        <taxon>Pseudomonadota</taxon>
        <taxon>Gammaproteobacteria</taxon>
        <taxon>Chromatiales</taxon>
        <taxon>Chromatiaceae</taxon>
        <taxon>Thiohalocapsa</taxon>
    </lineage>
</organism>
<evidence type="ECO:0000313" key="5">
    <source>
        <dbReference type="Proteomes" id="UP000322981"/>
    </source>
</evidence>